<dbReference type="Gene3D" id="3.10.129.10">
    <property type="entry name" value="Hotdog Thioesterase"/>
    <property type="match status" value="1"/>
</dbReference>
<name>A0A1H3U809_9ACTN</name>
<dbReference type="STRING" id="137265.SAMN05421684_6729"/>
<evidence type="ECO:0000313" key="1">
    <source>
        <dbReference type="EMBL" id="SDZ58572.1"/>
    </source>
</evidence>
<dbReference type="GO" id="GO:0047617">
    <property type="term" value="F:fatty acyl-CoA hydrolase activity"/>
    <property type="evidence" value="ECO:0007669"/>
    <property type="project" value="TreeGrafter"/>
</dbReference>
<dbReference type="Proteomes" id="UP000199632">
    <property type="component" value="Unassembled WGS sequence"/>
</dbReference>
<dbReference type="AlphaFoldDB" id="A0A1H3U809"/>
<organism evidence="1 2">
    <name type="scientific">Asanoa ishikariensis</name>
    <dbReference type="NCBI Taxonomy" id="137265"/>
    <lineage>
        <taxon>Bacteria</taxon>
        <taxon>Bacillati</taxon>
        <taxon>Actinomycetota</taxon>
        <taxon>Actinomycetes</taxon>
        <taxon>Micromonosporales</taxon>
        <taxon>Micromonosporaceae</taxon>
        <taxon>Asanoa</taxon>
    </lineage>
</organism>
<evidence type="ECO:0000313" key="2">
    <source>
        <dbReference type="Proteomes" id="UP000199632"/>
    </source>
</evidence>
<dbReference type="RefSeq" id="WP_176985216.1">
    <property type="nucleotide sequence ID" value="NZ_BOND01000006.1"/>
</dbReference>
<protein>
    <submittedName>
        <fullName evidence="1">Acyl-CoA thioester hydrolase</fullName>
    </submittedName>
</protein>
<keyword evidence="2" id="KW-1185">Reference proteome</keyword>
<proteinExistence type="predicted"/>
<dbReference type="InterPro" id="IPR050563">
    <property type="entry name" value="4-hydroxybenzoyl-CoA_TE"/>
</dbReference>
<dbReference type="SUPFAM" id="SSF54637">
    <property type="entry name" value="Thioesterase/thiol ester dehydrase-isomerase"/>
    <property type="match status" value="1"/>
</dbReference>
<dbReference type="Pfam" id="PF13279">
    <property type="entry name" value="4HBT_2"/>
    <property type="match status" value="1"/>
</dbReference>
<dbReference type="CDD" id="cd00586">
    <property type="entry name" value="4HBT"/>
    <property type="match status" value="1"/>
</dbReference>
<reference evidence="2" key="1">
    <citation type="submission" date="2016-10" db="EMBL/GenBank/DDBJ databases">
        <authorList>
            <person name="Varghese N."/>
            <person name="Submissions S."/>
        </authorList>
    </citation>
    <scope>NUCLEOTIDE SEQUENCE [LARGE SCALE GENOMIC DNA]</scope>
    <source>
        <strain evidence="2">DSM 44718</strain>
    </source>
</reference>
<dbReference type="PANTHER" id="PTHR31793:SF24">
    <property type="entry name" value="LONG-CHAIN ACYL-COA THIOESTERASE FADM"/>
    <property type="match status" value="1"/>
</dbReference>
<accession>A0A1H3U809</accession>
<keyword evidence="1" id="KW-0378">Hydrolase</keyword>
<dbReference type="EMBL" id="FNQB01000004">
    <property type="protein sequence ID" value="SDZ58572.1"/>
    <property type="molecule type" value="Genomic_DNA"/>
</dbReference>
<sequence length="144" mass="16015">MTHSTHIIVRSDDIDTNGHVRGAQYLNYAVHARWTALFEAGLSLEKITAARLGPVDLDDSVKYLRELTLGDEIDVHTRFEFPAPRYVKVIQSAVRRSDGAVTAEVVSTTGLMDLTERKLVNDVAELWSRFLRAPELIGLPEAVG</sequence>
<dbReference type="InterPro" id="IPR029069">
    <property type="entry name" value="HotDog_dom_sf"/>
</dbReference>
<dbReference type="PANTHER" id="PTHR31793">
    <property type="entry name" value="4-HYDROXYBENZOYL-COA THIOESTERASE FAMILY MEMBER"/>
    <property type="match status" value="1"/>
</dbReference>
<gene>
    <name evidence="1" type="ORF">SAMN05421684_6729</name>
</gene>